<dbReference type="Proteomes" id="UP000053370">
    <property type="component" value="Unassembled WGS sequence"/>
</dbReference>
<proteinExistence type="predicted"/>
<reference evidence="1" key="1">
    <citation type="journal article" date="2015" name="Genome Announc.">
        <title>Draft Genome Sequence of Anaerolineae Strain TC1, a Novel Isolate from a Methanogenic Wastewater Treatment System.</title>
        <authorList>
            <person name="Matsuura N."/>
            <person name="Tourlousse D.M."/>
            <person name="Sun L."/>
            <person name="Toyonaga M."/>
            <person name="Kuroda K."/>
            <person name="Ohashi A."/>
            <person name="Cruz R."/>
            <person name="Yamaguchi T."/>
            <person name="Sekiguchi Y."/>
        </authorList>
    </citation>
    <scope>NUCLEOTIDE SEQUENCE [LARGE SCALE GENOMIC DNA]</scope>
    <source>
        <strain evidence="1">TC1</strain>
    </source>
</reference>
<name>A0A0S7BIZ1_9CHLR</name>
<accession>A0A0S7BIZ1</accession>
<gene>
    <name evidence="1" type="ORF">ATC1_13273</name>
</gene>
<evidence type="ECO:0000313" key="1">
    <source>
        <dbReference type="EMBL" id="GAP40301.1"/>
    </source>
</evidence>
<evidence type="ECO:0000313" key="2">
    <source>
        <dbReference type="Proteomes" id="UP000053370"/>
    </source>
</evidence>
<organism evidence="1">
    <name type="scientific">Flexilinea flocculi</name>
    <dbReference type="NCBI Taxonomy" id="1678840"/>
    <lineage>
        <taxon>Bacteria</taxon>
        <taxon>Bacillati</taxon>
        <taxon>Chloroflexota</taxon>
        <taxon>Anaerolineae</taxon>
        <taxon>Anaerolineales</taxon>
        <taxon>Anaerolineaceae</taxon>
        <taxon>Flexilinea</taxon>
    </lineage>
</organism>
<protein>
    <submittedName>
        <fullName evidence="1">Uncharacterized protein</fullName>
    </submittedName>
</protein>
<sequence>MTPANVIFGGVYKKKIVYSLLVNFIDGINTKCDQRDTFERNIQTKGL</sequence>
<dbReference type="AlphaFoldDB" id="A0A0S7BIZ1"/>
<dbReference type="EMBL" id="DF968181">
    <property type="protein sequence ID" value="GAP40301.1"/>
    <property type="molecule type" value="Genomic_DNA"/>
</dbReference>
<keyword evidence="2" id="KW-1185">Reference proteome</keyword>
<dbReference type="STRING" id="1678840.ATC1_13273"/>